<sequence>MRKVARLAGMMWMAAALLPGAGIAHAQFVQSQQAAIYPDPGVANTELAAALHTARTEHKNVILDFGGNWCGDCKVLNIYFHQEPNLSLLDKNFVLVDVNVGHFDANTDLADRYGIPLHKGVPALAVLDEHGKLLYSQKNGEFESMRRMDPSSVTEFLNQWKPKR</sequence>
<keyword evidence="1" id="KW-0732">Signal</keyword>
<accession>A0A4Q1SJT0</accession>
<feature type="signal peptide" evidence="1">
    <location>
        <begin position="1"/>
        <end position="26"/>
    </location>
</feature>
<organism evidence="3 4">
    <name type="scientific">Silvibacterium dinghuense</name>
    <dbReference type="NCBI Taxonomy" id="1560006"/>
    <lineage>
        <taxon>Bacteria</taxon>
        <taxon>Pseudomonadati</taxon>
        <taxon>Acidobacteriota</taxon>
        <taxon>Terriglobia</taxon>
        <taxon>Terriglobales</taxon>
        <taxon>Acidobacteriaceae</taxon>
        <taxon>Silvibacterium</taxon>
    </lineage>
</organism>
<dbReference type="OrthoDB" id="7629852at2"/>
<reference evidence="3 4" key="1">
    <citation type="journal article" date="2016" name="Int. J. Syst. Evol. Microbiol.">
        <title>Acidipila dinghuensis sp. nov., an acidobacterium isolated from forest soil.</title>
        <authorList>
            <person name="Jiang Y.W."/>
            <person name="Wang J."/>
            <person name="Chen M.H."/>
            <person name="Lv Y.Y."/>
            <person name="Qiu L.H."/>
        </authorList>
    </citation>
    <scope>NUCLEOTIDE SEQUENCE [LARGE SCALE GENOMIC DNA]</scope>
    <source>
        <strain evidence="3 4">DHOF10</strain>
    </source>
</reference>
<evidence type="ECO:0000256" key="1">
    <source>
        <dbReference type="SAM" id="SignalP"/>
    </source>
</evidence>
<dbReference type="RefSeq" id="WP_129207319.1">
    <property type="nucleotide sequence ID" value="NZ_BMGU01000001.1"/>
</dbReference>
<dbReference type="EMBL" id="SDMK01000001">
    <property type="protein sequence ID" value="RXS97540.1"/>
    <property type="molecule type" value="Genomic_DNA"/>
</dbReference>
<dbReference type="PROSITE" id="PS51352">
    <property type="entry name" value="THIOREDOXIN_2"/>
    <property type="match status" value="1"/>
</dbReference>
<protein>
    <submittedName>
        <fullName evidence="3">Thioredoxin family protein</fullName>
    </submittedName>
</protein>
<feature type="domain" description="Thioredoxin" evidence="2">
    <location>
        <begin position="17"/>
        <end position="162"/>
    </location>
</feature>
<dbReference type="Pfam" id="PF13899">
    <property type="entry name" value="Thioredoxin_7"/>
    <property type="match status" value="1"/>
</dbReference>
<comment type="caution">
    <text evidence="3">The sequence shown here is derived from an EMBL/GenBank/DDBJ whole genome shotgun (WGS) entry which is preliminary data.</text>
</comment>
<proteinExistence type="predicted"/>
<keyword evidence="4" id="KW-1185">Reference proteome</keyword>
<evidence type="ECO:0000313" key="3">
    <source>
        <dbReference type="EMBL" id="RXS97540.1"/>
    </source>
</evidence>
<name>A0A4Q1SJT0_9BACT</name>
<dbReference type="InterPro" id="IPR036249">
    <property type="entry name" value="Thioredoxin-like_sf"/>
</dbReference>
<feature type="chain" id="PRO_5020292472" evidence="1">
    <location>
        <begin position="27"/>
        <end position="164"/>
    </location>
</feature>
<gene>
    <name evidence="3" type="ORF">ESZ00_06530</name>
</gene>
<evidence type="ECO:0000313" key="4">
    <source>
        <dbReference type="Proteomes" id="UP000290253"/>
    </source>
</evidence>
<dbReference type="Gene3D" id="3.40.30.10">
    <property type="entry name" value="Glutaredoxin"/>
    <property type="match status" value="1"/>
</dbReference>
<dbReference type="AlphaFoldDB" id="A0A4Q1SJT0"/>
<dbReference type="Proteomes" id="UP000290253">
    <property type="component" value="Unassembled WGS sequence"/>
</dbReference>
<dbReference type="InterPro" id="IPR013766">
    <property type="entry name" value="Thioredoxin_domain"/>
</dbReference>
<dbReference type="SUPFAM" id="SSF52833">
    <property type="entry name" value="Thioredoxin-like"/>
    <property type="match status" value="1"/>
</dbReference>
<evidence type="ECO:0000259" key="2">
    <source>
        <dbReference type="PROSITE" id="PS51352"/>
    </source>
</evidence>